<dbReference type="PROSITE" id="PS00107">
    <property type="entry name" value="PROTEIN_KINASE_ATP"/>
    <property type="match status" value="1"/>
</dbReference>
<protein>
    <recommendedName>
        <fullName evidence="6">Protein kinase domain-containing protein</fullName>
    </recommendedName>
</protein>
<dbReference type="InterPro" id="IPR008271">
    <property type="entry name" value="Ser/Thr_kinase_AS"/>
</dbReference>
<proteinExistence type="predicted"/>
<dbReference type="Pfam" id="PF00069">
    <property type="entry name" value="Pkinase"/>
    <property type="match status" value="1"/>
</dbReference>
<dbReference type="GO" id="GO:0005524">
    <property type="term" value="F:ATP binding"/>
    <property type="evidence" value="ECO:0007669"/>
    <property type="project" value="UniProtKB-KW"/>
</dbReference>
<dbReference type="InterPro" id="IPR000719">
    <property type="entry name" value="Prot_kinase_dom"/>
</dbReference>
<dbReference type="InterPro" id="IPR011009">
    <property type="entry name" value="Kinase-like_dom_sf"/>
</dbReference>
<dbReference type="PANTHER" id="PTHR43289">
    <property type="entry name" value="MITOGEN-ACTIVATED PROTEIN KINASE KINASE KINASE 20-RELATED"/>
    <property type="match status" value="1"/>
</dbReference>
<dbReference type="Gene3D" id="1.10.510.10">
    <property type="entry name" value="Transferase(Phosphotransferase) domain 1"/>
    <property type="match status" value="1"/>
</dbReference>
<evidence type="ECO:0000259" key="6">
    <source>
        <dbReference type="PROSITE" id="PS50011"/>
    </source>
</evidence>
<dbReference type="FunFam" id="1.10.510.10:FF:000021">
    <property type="entry name" value="Serine/threonine protein kinase"/>
    <property type="match status" value="1"/>
</dbReference>
<evidence type="ECO:0000256" key="3">
    <source>
        <dbReference type="ARBA" id="ARBA00022741"/>
    </source>
</evidence>
<dbReference type="AlphaFoldDB" id="A0A3B1DJR5"/>
<dbReference type="PROSITE" id="PS00108">
    <property type="entry name" value="PROTEIN_KINASE_ST"/>
    <property type="match status" value="1"/>
</dbReference>
<evidence type="ECO:0000256" key="5">
    <source>
        <dbReference type="ARBA" id="ARBA00022840"/>
    </source>
</evidence>
<evidence type="ECO:0000256" key="2">
    <source>
        <dbReference type="ARBA" id="ARBA00022679"/>
    </source>
</evidence>
<keyword evidence="5" id="KW-0067">ATP-binding</keyword>
<gene>
    <name evidence="7" type="ORF">MNBD_PLANCTO02-2938</name>
</gene>
<dbReference type="SUPFAM" id="SSF56112">
    <property type="entry name" value="Protein kinase-like (PK-like)"/>
    <property type="match status" value="1"/>
</dbReference>
<evidence type="ECO:0000256" key="4">
    <source>
        <dbReference type="ARBA" id="ARBA00022777"/>
    </source>
</evidence>
<keyword evidence="3" id="KW-0547">Nucleotide-binding</keyword>
<dbReference type="SMART" id="SM00220">
    <property type="entry name" value="S_TKc"/>
    <property type="match status" value="1"/>
</dbReference>
<sequence length="551" mass="62564">MGKRKMGPFEVGKKLGVGGMGIVYLATYVKTGQQCALKVLSPALSSDKQLTARFSREMEILKRLQHEHIVRYFGGGKYKTQHYYAMELMDGGSVEDLLKEKKRFSWEQAIDIGIQVAKALEHAHNAGIVHRDLKPANLFLSVDGHMKLGDFGIARDTEATALTAAGKTVGTYAYMAPEQIAGKPPVSRKTDLYALGIVIYEMLAGHPPFEAESPAEMLFSHLNSDPPRVTSEAMDCPVWLEKVVDKLLEKDPEDRYFDALAVQVALKEVGEKVAKQQSLIQQTMADGRSGVTADETKSIRRALGKKRRKKKKQIPLHERSWFLASCLGLLLVLVTYALWPLSEEGYHEKWQKLMASEESLDWSEAKENFLVPYLEKYGENGKYAKEAEEHLEKIEMSLAERRAKNRAKKGISPQSEAERLYMEAYQFEKFGDRVSARDRYQKMVTLLKNRKKDFENNRPYINLARRQIATIDAAGTDVRERMEIILSTLKKADELDAQGKKLEATKLWDSIITLYSSNKEFEKHVLYAQNRQSGRSVEPFDFGNSHDNKQE</sequence>
<keyword evidence="2" id="KW-0808">Transferase</keyword>
<organism evidence="7">
    <name type="scientific">hydrothermal vent metagenome</name>
    <dbReference type="NCBI Taxonomy" id="652676"/>
    <lineage>
        <taxon>unclassified sequences</taxon>
        <taxon>metagenomes</taxon>
        <taxon>ecological metagenomes</taxon>
    </lineage>
</organism>
<evidence type="ECO:0000313" key="7">
    <source>
        <dbReference type="EMBL" id="VAX37013.1"/>
    </source>
</evidence>
<dbReference type="PANTHER" id="PTHR43289:SF6">
    <property type="entry name" value="SERINE_THREONINE-PROTEIN KINASE NEKL-3"/>
    <property type="match status" value="1"/>
</dbReference>
<keyword evidence="4" id="KW-0418">Kinase</keyword>
<dbReference type="InterPro" id="IPR017441">
    <property type="entry name" value="Protein_kinase_ATP_BS"/>
</dbReference>
<accession>A0A3B1DJR5</accession>
<dbReference type="GO" id="GO:0004674">
    <property type="term" value="F:protein serine/threonine kinase activity"/>
    <property type="evidence" value="ECO:0007669"/>
    <property type="project" value="UniProtKB-KW"/>
</dbReference>
<dbReference type="CDD" id="cd14014">
    <property type="entry name" value="STKc_PknB_like"/>
    <property type="match status" value="1"/>
</dbReference>
<evidence type="ECO:0000256" key="1">
    <source>
        <dbReference type="ARBA" id="ARBA00022527"/>
    </source>
</evidence>
<dbReference type="EMBL" id="UOGL01000094">
    <property type="protein sequence ID" value="VAX37013.1"/>
    <property type="molecule type" value="Genomic_DNA"/>
</dbReference>
<dbReference type="PROSITE" id="PS50011">
    <property type="entry name" value="PROTEIN_KINASE_DOM"/>
    <property type="match status" value="1"/>
</dbReference>
<feature type="domain" description="Protein kinase" evidence="6">
    <location>
        <begin position="9"/>
        <end position="280"/>
    </location>
</feature>
<keyword evidence="1" id="KW-0723">Serine/threonine-protein kinase</keyword>
<reference evidence="7" key="1">
    <citation type="submission" date="2018-06" db="EMBL/GenBank/DDBJ databases">
        <authorList>
            <person name="Zhirakovskaya E."/>
        </authorList>
    </citation>
    <scope>NUCLEOTIDE SEQUENCE</scope>
</reference>
<name>A0A3B1DJR5_9ZZZZ</name>